<sequence>MVIYLDSCIFRDGISTADDGVGSRAQLWPTDLDSNALQNYNCSTTEAKIYDPRCPSAGYDFLYQHFKTWWQYGDRRDMLEFNIQDYSMVKRIYARVSDDTRVDTYAWTTHWPTAMLQDAKRDLYDSSLIWLRDNHRHDPPYPGYLDLATEKTFAVKTEVPYVRTACVSGYTIDIVKETLNSSIVMQFPAHNGNWGFPRDWEGFTPGPIPYLSQQFDTAAVIQQHFQSRGFLDYQEDGGITLNATIPAVVTVPVTLAANNSTEMGMAILVRNVDSSTFNAYSCIVDPFWAPGQSIIVSNKNSNGGYHEWRKDRVRNVVTTELGSLDEAQFIRVQPGWYDLLSPMLPDSTEYGSLRPGRVPSSSNRSLMERLLENVLYPLFEDPLGGLPSARSVEYAISAYFADGLSRCGSTIQTNASGIAGWPAFRPDDNRMARSLVFKGSPKLKGESAKPAALAGYEATEMLMTAVFTGYLLATIGSFDYFAVAVLLFHAAMALGYTVLVFLWYPDIMEALDSIPEMVAMAQNSRPPDNDGLKNTSAGIRHFKTLGRLAIVETSRALDESDGKEELVLRFQETERDARRIPQIGREYGGIKSI</sequence>
<keyword evidence="1" id="KW-0472">Membrane</keyword>
<gene>
    <name evidence="2" type="ORF">SAMD00023353_0800400</name>
</gene>
<keyword evidence="1" id="KW-0812">Transmembrane</keyword>
<protein>
    <submittedName>
        <fullName evidence="2">Uncharacterized protein</fullName>
    </submittedName>
</protein>
<name>A0A1S8A697_ROSNE</name>
<dbReference type="EMBL" id="DF977453">
    <property type="protein sequence ID" value="GAW25512.1"/>
    <property type="molecule type" value="Genomic_DNA"/>
</dbReference>
<reference evidence="2" key="1">
    <citation type="submission" date="2016-03" db="EMBL/GenBank/DDBJ databases">
        <title>Draft genome sequence of Rosellinia necatrix.</title>
        <authorList>
            <person name="Kanematsu S."/>
        </authorList>
    </citation>
    <scope>NUCLEOTIDE SEQUENCE [LARGE SCALE GENOMIC DNA]</scope>
    <source>
        <strain evidence="2">W97</strain>
    </source>
</reference>
<evidence type="ECO:0000313" key="2">
    <source>
        <dbReference type="EMBL" id="GAW25512.1"/>
    </source>
</evidence>
<accession>A0A1S8A697</accession>
<keyword evidence="3" id="KW-1185">Reference proteome</keyword>
<organism evidence="2">
    <name type="scientific">Rosellinia necatrix</name>
    <name type="common">White root-rot fungus</name>
    <dbReference type="NCBI Taxonomy" id="77044"/>
    <lineage>
        <taxon>Eukaryota</taxon>
        <taxon>Fungi</taxon>
        <taxon>Dikarya</taxon>
        <taxon>Ascomycota</taxon>
        <taxon>Pezizomycotina</taxon>
        <taxon>Sordariomycetes</taxon>
        <taxon>Xylariomycetidae</taxon>
        <taxon>Xylariales</taxon>
        <taxon>Xylariaceae</taxon>
        <taxon>Rosellinia</taxon>
    </lineage>
</organism>
<dbReference type="Proteomes" id="UP000054516">
    <property type="component" value="Unassembled WGS sequence"/>
</dbReference>
<dbReference type="OrthoDB" id="5342924at2759"/>
<evidence type="ECO:0000256" key="1">
    <source>
        <dbReference type="SAM" id="Phobius"/>
    </source>
</evidence>
<proteinExistence type="predicted"/>
<keyword evidence="1" id="KW-1133">Transmembrane helix</keyword>
<evidence type="ECO:0000313" key="3">
    <source>
        <dbReference type="Proteomes" id="UP000054516"/>
    </source>
</evidence>
<dbReference type="AlphaFoldDB" id="A0A1S8A697"/>
<feature type="transmembrane region" description="Helical" evidence="1">
    <location>
        <begin position="480"/>
        <end position="504"/>
    </location>
</feature>